<evidence type="ECO:0000313" key="3">
    <source>
        <dbReference type="Proteomes" id="UP000028073"/>
    </source>
</evidence>
<name>A0A081NGH7_9GAMM</name>
<dbReference type="Proteomes" id="UP000028073">
    <property type="component" value="Unassembled WGS sequence"/>
</dbReference>
<feature type="region of interest" description="Disordered" evidence="1">
    <location>
        <begin position="38"/>
        <end position="68"/>
    </location>
</feature>
<proteinExistence type="predicted"/>
<sequence>MLPIIDTNLISSDINVEDLSLEVEYIYRNRNIKPVDIDSVSDKSEKSRKSIRQHPYPPKQWQRDSSKRLKSVDSTVIANRAVATSPKINGYEDSHTRFIYKHFDFNHLSDMDIVDICNFRDSIREWKDEASIEVSVILWPVINKINRLEKERFPKSSSSLHLFTITIQDDQHRANLDGKIAAFCECGMKNDFIDMVRIASNPIFYEESSSPFKVRGAARALFETVKNYSEENPKIKGVVGFPTSKISAYLFKKEGFIIEP</sequence>
<evidence type="ECO:0000256" key="1">
    <source>
        <dbReference type="SAM" id="MobiDB-lite"/>
    </source>
</evidence>
<dbReference type="RefSeq" id="WP_034837950.1">
    <property type="nucleotide sequence ID" value="NZ_JOKH01000003.1"/>
</dbReference>
<dbReference type="AlphaFoldDB" id="A0A081NGH7"/>
<evidence type="ECO:0000313" key="2">
    <source>
        <dbReference type="EMBL" id="KEQ17550.1"/>
    </source>
</evidence>
<organism evidence="2 3">
    <name type="scientific">Endozoicomonas numazuensis</name>
    <dbReference type="NCBI Taxonomy" id="1137799"/>
    <lineage>
        <taxon>Bacteria</taxon>
        <taxon>Pseudomonadati</taxon>
        <taxon>Pseudomonadota</taxon>
        <taxon>Gammaproteobacteria</taxon>
        <taxon>Oceanospirillales</taxon>
        <taxon>Endozoicomonadaceae</taxon>
        <taxon>Endozoicomonas</taxon>
    </lineage>
</organism>
<accession>A0A081NGH7</accession>
<reference evidence="2 3" key="1">
    <citation type="submission" date="2014-06" db="EMBL/GenBank/DDBJ databases">
        <title>Whole Genome Sequences of Three Symbiotic Endozoicomonas Bacteria.</title>
        <authorList>
            <person name="Neave M.J."/>
            <person name="Apprill A."/>
            <person name="Voolstra C.R."/>
        </authorList>
    </citation>
    <scope>NUCLEOTIDE SEQUENCE [LARGE SCALE GENOMIC DNA]</scope>
    <source>
        <strain evidence="2 3">DSM 25634</strain>
    </source>
</reference>
<feature type="compositionally biased region" description="Basic and acidic residues" evidence="1">
    <location>
        <begin position="38"/>
        <end position="48"/>
    </location>
</feature>
<dbReference type="EMBL" id="JOKH01000003">
    <property type="protein sequence ID" value="KEQ17550.1"/>
    <property type="molecule type" value="Genomic_DNA"/>
</dbReference>
<gene>
    <name evidence="2" type="ORF">GZ78_17555</name>
</gene>
<comment type="caution">
    <text evidence="2">The sequence shown here is derived from an EMBL/GenBank/DDBJ whole genome shotgun (WGS) entry which is preliminary data.</text>
</comment>
<protein>
    <submittedName>
        <fullName evidence="2">Uncharacterized protein</fullName>
    </submittedName>
</protein>
<keyword evidence="3" id="KW-1185">Reference proteome</keyword>